<sequence>MSNTVELHRVLKSTPDRIYRAFTTAGAFAKWLPPYGFFGTVHEMDSRVGGRYRMSFTNLTTGGSHAFGGEYLELEPGRRVRYSAEFEDPRMPGRMQTTVTLREVVCGVEVRITQEGIPDFIPVESCYLGWQESLAQLARLVEPEIKE</sequence>
<comment type="similarity">
    <text evidence="1">Belongs to the AHA1 family.</text>
</comment>
<evidence type="ECO:0000313" key="4">
    <source>
        <dbReference type="Proteomes" id="UP001206572"/>
    </source>
</evidence>
<organism evidence="3 4">
    <name type="scientific">Massilia agri</name>
    <dbReference type="NCBI Taxonomy" id="1886785"/>
    <lineage>
        <taxon>Bacteria</taxon>
        <taxon>Pseudomonadati</taxon>
        <taxon>Pseudomonadota</taxon>
        <taxon>Betaproteobacteria</taxon>
        <taxon>Burkholderiales</taxon>
        <taxon>Oxalobacteraceae</taxon>
        <taxon>Telluria group</taxon>
        <taxon>Massilia</taxon>
    </lineage>
</organism>
<feature type="domain" description="Activator of Hsp90 ATPase homologue 1/2-like C-terminal" evidence="2">
    <location>
        <begin position="13"/>
        <end position="142"/>
    </location>
</feature>
<gene>
    <name evidence="3" type="ORF">NX780_20385</name>
</gene>
<evidence type="ECO:0000313" key="3">
    <source>
        <dbReference type="EMBL" id="MCS0598704.1"/>
    </source>
</evidence>
<dbReference type="Gene3D" id="3.30.530.20">
    <property type="match status" value="1"/>
</dbReference>
<dbReference type="RefSeq" id="WP_258829709.1">
    <property type="nucleotide sequence ID" value="NZ_JANUHA010000017.1"/>
</dbReference>
<reference evidence="3 4" key="1">
    <citation type="submission" date="2022-08" db="EMBL/GenBank/DDBJ databases">
        <title>Reclassification of Massilia species as members of the genera Telluria, Duganella, Pseudoduganella, Mokoshia gen. nov. and Zemynaea gen. nov. using orthogonal and non-orthogonal genome-based approaches.</title>
        <authorList>
            <person name="Bowman J.P."/>
        </authorList>
    </citation>
    <scope>NUCLEOTIDE SEQUENCE [LARGE SCALE GENOMIC DNA]</scope>
    <source>
        <strain evidence="3 4">JCM 31661</strain>
    </source>
</reference>
<evidence type="ECO:0000259" key="2">
    <source>
        <dbReference type="Pfam" id="PF08327"/>
    </source>
</evidence>
<evidence type="ECO:0000256" key="1">
    <source>
        <dbReference type="ARBA" id="ARBA00006817"/>
    </source>
</evidence>
<accession>A0ABT2AR26</accession>
<comment type="caution">
    <text evidence="3">The sequence shown here is derived from an EMBL/GenBank/DDBJ whole genome shotgun (WGS) entry which is preliminary data.</text>
</comment>
<protein>
    <submittedName>
        <fullName evidence="3">SRPBCC family protein</fullName>
    </submittedName>
</protein>
<dbReference type="InterPro" id="IPR023393">
    <property type="entry name" value="START-like_dom_sf"/>
</dbReference>
<dbReference type="InterPro" id="IPR013538">
    <property type="entry name" value="ASHA1/2-like_C"/>
</dbReference>
<dbReference type="Pfam" id="PF08327">
    <property type="entry name" value="AHSA1"/>
    <property type="match status" value="1"/>
</dbReference>
<proteinExistence type="inferred from homology"/>
<dbReference type="SUPFAM" id="SSF55961">
    <property type="entry name" value="Bet v1-like"/>
    <property type="match status" value="1"/>
</dbReference>
<dbReference type="EMBL" id="JANUHA010000017">
    <property type="protein sequence ID" value="MCS0598704.1"/>
    <property type="molecule type" value="Genomic_DNA"/>
</dbReference>
<keyword evidence="4" id="KW-1185">Reference proteome</keyword>
<dbReference type="CDD" id="cd08895">
    <property type="entry name" value="SRPBCC_CalC_Aha1-like_2"/>
    <property type="match status" value="1"/>
</dbReference>
<dbReference type="Proteomes" id="UP001206572">
    <property type="component" value="Unassembled WGS sequence"/>
</dbReference>
<name>A0ABT2AR26_9BURK</name>